<protein>
    <submittedName>
        <fullName evidence="2">PTS system, nitrogen regulatory IIA component</fullName>
    </submittedName>
</protein>
<dbReference type="STRING" id="1231336.L248_0592"/>
<dbReference type="SUPFAM" id="SSF55804">
    <property type="entry name" value="Phoshotransferase/anion transport protein"/>
    <property type="match status" value="1"/>
</dbReference>
<dbReference type="EMBL" id="KI271592">
    <property type="protein sequence ID" value="ERL64815.1"/>
    <property type="molecule type" value="Genomic_DNA"/>
</dbReference>
<dbReference type="PROSITE" id="PS51094">
    <property type="entry name" value="PTS_EIIA_TYPE_2"/>
    <property type="match status" value="1"/>
</dbReference>
<accession>U4TN38</accession>
<dbReference type="Gene3D" id="3.40.930.10">
    <property type="entry name" value="Mannitol-specific EII, Chain A"/>
    <property type="match status" value="1"/>
</dbReference>
<dbReference type="PANTHER" id="PTHR47738">
    <property type="entry name" value="PTS SYSTEM FRUCTOSE-LIKE EIIA COMPONENT-RELATED"/>
    <property type="match status" value="1"/>
</dbReference>
<evidence type="ECO:0000313" key="2">
    <source>
        <dbReference type="EMBL" id="ERL64815.1"/>
    </source>
</evidence>
<dbReference type="InterPro" id="IPR051541">
    <property type="entry name" value="PTS_SugarTrans_NitroReg"/>
</dbReference>
<dbReference type="InterPro" id="IPR016152">
    <property type="entry name" value="PTrfase/Anion_transptr"/>
</dbReference>
<dbReference type="eggNOG" id="COG1762">
    <property type="taxonomic scope" value="Bacteria"/>
</dbReference>
<dbReference type="RefSeq" id="WP_022529925.1">
    <property type="nucleotide sequence ID" value="NZ_KI271592.1"/>
</dbReference>
<dbReference type="InterPro" id="IPR002178">
    <property type="entry name" value="PTS_EIIA_type-2_dom"/>
</dbReference>
<evidence type="ECO:0000313" key="3">
    <source>
        <dbReference type="Proteomes" id="UP000030647"/>
    </source>
</evidence>
<dbReference type="Pfam" id="PF00359">
    <property type="entry name" value="PTS_EIIA_2"/>
    <property type="match status" value="1"/>
</dbReference>
<feature type="domain" description="PTS EIIA type-2" evidence="1">
    <location>
        <begin position="2"/>
        <end position="148"/>
    </location>
</feature>
<reference evidence="3" key="1">
    <citation type="journal article" date="2013" name="Genome Announc.">
        <title>Whole-Genome Sequencing of Lactobacillus shenzhenensis Strain LY-73T.</title>
        <authorList>
            <person name="Lin Z."/>
            <person name="Liu Z."/>
            <person name="Yang R."/>
            <person name="Zou Y."/>
            <person name="Wan D."/>
            <person name="Chen J."/>
            <person name="Guo M."/>
            <person name="Zhao J."/>
            <person name="Fang C."/>
            <person name="Yang R."/>
            <person name="Liu F."/>
        </authorList>
    </citation>
    <scope>NUCLEOTIDE SEQUENCE [LARGE SCALE GENOMIC DNA]</scope>
    <source>
        <strain evidence="3">LY-73</strain>
    </source>
</reference>
<dbReference type="PANTHER" id="PTHR47738:SF2">
    <property type="entry name" value="PTS SYSTEM FRUCTOSE-LIKE EIIA COMPONENT"/>
    <property type="match status" value="1"/>
</dbReference>
<sequence length="149" mass="15964">MKTLVTTNIYTDVTAPTDKNGALGVMAGLLAKDHHLNEKNLLAGFEQREAESSTGFGNGVAIPHAKIDGLTDPFVGVVTFTQPVTWQSLDAAPVTIAIALVMPADDPDQLHLKVLSKLARKLMDDDFIAALHKNQHDAQALADVLNEVL</sequence>
<dbReference type="CDD" id="cd00211">
    <property type="entry name" value="PTS_IIA_fru"/>
    <property type="match status" value="1"/>
</dbReference>
<organism evidence="2 3">
    <name type="scientific">Schleiferilactobacillus shenzhenensis LY-73</name>
    <dbReference type="NCBI Taxonomy" id="1231336"/>
    <lineage>
        <taxon>Bacteria</taxon>
        <taxon>Bacillati</taxon>
        <taxon>Bacillota</taxon>
        <taxon>Bacilli</taxon>
        <taxon>Lactobacillales</taxon>
        <taxon>Lactobacillaceae</taxon>
        <taxon>Schleiferilactobacillus</taxon>
    </lineage>
</organism>
<dbReference type="Proteomes" id="UP000030647">
    <property type="component" value="Unassembled WGS sequence"/>
</dbReference>
<proteinExistence type="predicted"/>
<name>U4TN38_9LACO</name>
<dbReference type="HOGENOM" id="CLU_072531_5_1_9"/>
<dbReference type="PROSITE" id="PS00372">
    <property type="entry name" value="PTS_EIIA_TYPE_2_HIS"/>
    <property type="match status" value="1"/>
</dbReference>
<evidence type="ECO:0000259" key="1">
    <source>
        <dbReference type="PROSITE" id="PS51094"/>
    </source>
</evidence>
<dbReference type="AlphaFoldDB" id="U4TN38"/>
<keyword evidence="3" id="KW-1185">Reference proteome</keyword>
<gene>
    <name evidence="2" type="ORF">L248_0592</name>
</gene>